<reference evidence="1" key="1">
    <citation type="submission" date="2021-05" db="EMBL/GenBank/DDBJ databases">
        <authorList>
            <person name="Alioto T."/>
            <person name="Alioto T."/>
            <person name="Gomez Garrido J."/>
        </authorList>
    </citation>
    <scope>NUCLEOTIDE SEQUENCE</scope>
</reference>
<evidence type="ECO:0000313" key="1">
    <source>
        <dbReference type="EMBL" id="CAG6618600.1"/>
    </source>
</evidence>
<name>A0A8D8LYA7_9HEMI</name>
<proteinExistence type="predicted"/>
<organism evidence="1">
    <name type="scientific">Cacopsylla melanoneura</name>
    <dbReference type="NCBI Taxonomy" id="428564"/>
    <lineage>
        <taxon>Eukaryota</taxon>
        <taxon>Metazoa</taxon>
        <taxon>Ecdysozoa</taxon>
        <taxon>Arthropoda</taxon>
        <taxon>Hexapoda</taxon>
        <taxon>Insecta</taxon>
        <taxon>Pterygota</taxon>
        <taxon>Neoptera</taxon>
        <taxon>Paraneoptera</taxon>
        <taxon>Hemiptera</taxon>
        <taxon>Sternorrhyncha</taxon>
        <taxon>Psylloidea</taxon>
        <taxon>Psyllidae</taxon>
        <taxon>Psyllinae</taxon>
        <taxon>Cacopsylla</taxon>
    </lineage>
</organism>
<accession>A0A8D8LYA7</accession>
<dbReference type="AlphaFoldDB" id="A0A8D8LYA7"/>
<protein>
    <submittedName>
        <fullName evidence="1">Uncharacterized protein</fullName>
    </submittedName>
</protein>
<sequence>MAKRGAACLRSNDVACMLNLSICRFLKLLYCDSTLRVPSLHHSAISGSLGDSDGQIPGYLFIFGVNIRGKYPGVYPKSGILSVFSIFTATIVHFPPNDIISRLDWNSSRNYSILQTLLNIYFRQTFFNNKK</sequence>
<dbReference type="EMBL" id="HBUF01042914">
    <property type="protein sequence ID" value="CAG6618600.1"/>
    <property type="molecule type" value="Transcribed_RNA"/>
</dbReference>